<keyword evidence="6" id="KW-0804">Transcription</keyword>
<dbReference type="InterPro" id="IPR036390">
    <property type="entry name" value="WH_DNA-bd_sf"/>
</dbReference>
<proteinExistence type="inferred from homology"/>
<evidence type="ECO:0000256" key="1">
    <source>
        <dbReference type="ARBA" id="ARBA00007957"/>
    </source>
</evidence>
<evidence type="ECO:0000256" key="5">
    <source>
        <dbReference type="ARBA" id="ARBA00023125"/>
    </source>
</evidence>
<dbReference type="InterPro" id="IPR043135">
    <property type="entry name" value="Fur_C"/>
</dbReference>
<organism evidence="7 8">
    <name type="scientific">Gloeobacter morelensis MG652769</name>
    <dbReference type="NCBI Taxonomy" id="2781736"/>
    <lineage>
        <taxon>Bacteria</taxon>
        <taxon>Bacillati</taxon>
        <taxon>Cyanobacteriota</taxon>
        <taxon>Cyanophyceae</taxon>
        <taxon>Gloeobacterales</taxon>
        <taxon>Gloeobacteraceae</taxon>
        <taxon>Gloeobacter</taxon>
        <taxon>Gloeobacter morelensis</taxon>
    </lineage>
</organism>
<accession>A0ABY3PP18</accession>
<evidence type="ECO:0000256" key="6">
    <source>
        <dbReference type="ARBA" id="ARBA00023163"/>
    </source>
</evidence>
<gene>
    <name evidence="7" type="ORF">ISF26_03670</name>
</gene>
<keyword evidence="3" id="KW-0862">Zinc</keyword>
<dbReference type="Gene3D" id="1.10.10.10">
    <property type="entry name" value="Winged helix-like DNA-binding domain superfamily/Winged helix DNA-binding domain"/>
    <property type="match status" value="1"/>
</dbReference>
<dbReference type="Gene3D" id="3.30.1490.190">
    <property type="match status" value="1"/>
</dbReference>
<dbReference type="InterPro" id="IPR002481">
    <property type="entry name" value="FUR"/>
</dbReference>
<keyword evidence="8" id="KW-1185">Reference proteome</keyword>
<evidence type="ECO:0000313" key="8">
    <source>
        <dbReference type="Proteomes" id="UP001054846"/>
    </source>
</evidence>
<dbReference type="PANTHER" id="PTHR33202:SF19">
    <property type="entry name" value="FERRIC UPTAKE REGULATION PROTEIN"/>
    <property type="match status" value="1"/>
</dbReference>
<keyword evidence="5" id="KW-0238">DNA-binding</keyword>
<sequence>MPARKLTKGQQAVLEALASSKRPLSAQDIYLQLRGTEQEVGLATVYRSLEALLAGDRIQIIDVRDNQAHYLMGRANHSQHHLICLSCKRVVPLDHCPVSALEQHLSQDHAFQIAYHVLDFYGTCGDCRQAVGA</sequence>
<comment type="similarity">
    <text evidence="1">Belongs to the Fur family.</text>
</comment>
<evidence type="ECO:0000256" key="2">
    <source>
        <dbReference type="ARBA" id="ARBA00022491"/>
    </source>
</evidence>
<dbReference type="InterPro" id="IPR036388">
    <property type="entry name" value="WH-like_DNA-bd_sf"/>
</dbReference>
<dbReference type="SUPFAM" id="SSF46785">
    <property type="entry name" value="Winged helix' DNA-binding domain"/>
    <property type="match status" value="1"/>
</dbReference>
<name>A0ABY3PP18_9CYAN</name>
<evidence type="ECO:0000256" key="4">
    <source>
        <dbReference type="ARBA" id="ARBA00023015"/>
    </source>
</evidence>
<reference evidence="7 8" key="1">
    <citation type="journal article" date="2021" name="Genome Biol. Evol.">
        <title>Complete Genome Sequencing of a Novel Gloeobacter Species from a Waterfall Cave in Mexico.</title>
        <authorList>
            <person name="Saw J.H."/>
            <person name="Cardona T."/>
            <person name="Montejano G."/>
        </authorList>
    </citation>
    <scope>NUCLEOTIDE SEQUENCE [LARGE SCALE GENOMIC DNA]</scope>
    <source>
        <strain evidence="7">MG652769</strain>
    </source>
</reference>
<dbReference type="Proteomes" id="UP001054846">
    <property type="component" value="Chromosome"/>
</dbReference>
<dbReference type="PANTHER" id="PTHR33202">
    <property type="entry name" value="ZINC UPTAKE REGULATION PROTEIN"/>
    <property type="match status" value="1"/>
</dbReference>
<evidence type="ECO:0000256" key="3">
    <source>
        <dbReference type="ARBA" id="ARBA00022833"/>
    </source>
</evidence>
<dbReference type="Pfam" id="PF01475">
    <property type="entry name" value="FUR"/>
    <property type="match status" value="1"/>
</dbReference>
<keyword evidence="4" id="KW-0805">Transcription regulation</keyword>
<protein>
    <submittedName>
        <fullName evidence="7">Transcriptional repressor</fullName>
    </submittedName>
</protein>
<dbReference type="CDD" id="cd07153">
    <property type="entry name" value="Fur_like"/>
    <property type="match status" value="1"/>
</dbReference>
<evidence type="ECO:0000313" key="7">
    <source>
        <dbReference type="EMBL" id="UFP95359.1"/>
    </source>
</evidence>
<dbReference type="EMBL" id="CP063845">
    <property type="protein sequence ID" value="UFP95359.1"/>
    <property type="molecule type" value="Genomic_DNA"/>
</dbReference>
<dbReference type="RefSeq" id="WP_230842584.1">
    <property type="nucleotide sequence ID" value="NZ_CP063845.1"/>
</dbReference>
<keyword evidence="2" id="KW-0678">Repressor</keyword>